<reference evidence="6" key="1">
    <citation type="submission" date="2014-08" db="EMBL/GenBank/DDBJ databases">
        <title>Coriobacteriaceae sp. complete genome.</title>
        <authorList>
            <person name="Looft T."/>
            <person name="Bayles D.O."/>
            <person name="Stanton T.B."/>
        </authorList>
    </citation>
    <scope>NUCLEOTIDE SEQUENCE [LARGE SCALE GENOMIC DNA]</scope>
    <source>
        <strain evidence="6">68-1-3</strain>
    </source>
</reference>
<keyword evidence="3 5" id="KW-0067">ATP-binding</keyword>
<evidence type="ECO:0000256" key="2">
    <source>
        <dbReference type="ARBA" id="ARBA00022741"/>
    </source>
</evidence>
<dbReference type="STRING" id="1531429.JI75_05225"/>
<dbReference type="Gene3D" id="3.40.50.300">
    <property type="entry name" value="P-loop containing nucleotide triphosphate hydrolases"/>
    <property type="match status" value="1"/>
</dbReference>
<dbReference type="OrthoDB" id="2079174at2"/>
<gene>
    <name evidence="5" type="ORF">JI75_05225</name>
</gene>
<dbReference type="GO" id="GO:0005886">
    <property type="term" value="C:plasma membrane"/>
    <property type="evidence" value="ECO:0007669"/>
    <property type="project" value="TreeGrafter"/>
</dbReference>
<keyword evidence="6" id="KW-1185">Reference proteome</keyword>
<dbReference type="SUPFAM" id="SSF52540">
    <property type="entry name" value="P-loop containing nucleoside triphosphate hydrolases"/>
    <property type="match status" value="1"/>
</dbReference>
<keyword evidence="2" id="KW-0547">Nucleotide-binding</keyword>
<dbReference type="PROSITE" id="PS50893">
    <property type="entry name" value="ABC_TRANSPORTER_2"/>
    <property type="match status" value="1"/>
</dbReference>
<dbReference type="InterPro" id="IPR015854">
    <property type="entry name" value="ABC_transpr_LolD-like"/>
</dbReference>
<dbReference type="Proteomes" id="UP000031121">
    <property type="component" value="Chromosome"/>
</dbReference>
<dbReference type="Pfam" id="PF00005">
    <property type="entry name" value="ABC_tran"/>
    <property type="match status" value="1"/>
</dbReference>
<evidence type="ECO:0000256" key="3">
    <source>
        <dbReference type="ARBA" id="ARBA00022840"/>
    </source>
</evidence>
<dbReference type="InterPro" id="IPR027417">
    <property type="entry name" value="P-loop_NTPase"/>
</dbReference>
<dbReference type="FunFam" id="3.40.50.300:FF:000032">
    <property type="entry name" value="Export ABC transporter ATP-binding protein"/>
    <property type="match status" value="1"/>
</dbReference>
<proteinExistence type="predicted"/>
<organism evidence="5 6">
    <name type="scientific">Berryella intestinalis</name>
    <dbReference type="NCBI Taxonomy" id="1531429"/>
    <lineage>
        <taxon>Bacteria</taxon>
        <taxon>Bacillati</taxon>
        <taxon>Actinomycetota</taxon>
        <taxon>Coriobacteriia</taxon>
        <taxon>Eggerthellales</taxon>
        <taxon>Eggerthellaceae</taxon>
        <taxon>Berryella</taxon>
    </lineage>
</organism>
<dbReference type="InterPro" id="IPR003439">
    <property type="entry name" value="ABC_transporter-like_ATP-bd"/>
</dbReference>
<protein>
    <submittedName>
        <fullName evidence="5">Multidrug ABC transporter ATP-binding protein</fullName>
    </submittedName>
</protein>
<dbReference type="GO" id="GO:0098796">
    <property type="term" value="C:membrane protein complex"/>
    <property type="evidence" value="ECO:0007669"/>
    <property type="project" value="UniProtKB-ARBA"/>
</dbReference>
<dbReference type="SMART" id="SM00382">
    <property type="entry name" value="AAA"/>
    <property type="match status" value="1"/>
</dbReference>
<evidence type="ECO:0000313" key="6">
    <source>
        <dbReference type="Proteomes" id="UP000031121"/>
    </source>
</evidence>
<dbReference type="HOGENOM" id="CLU_000604_1_22_11"/>
<dbReference type="KEGG" id="cbac:JI75_05225"/>
<reference evidence="5 6" key="2">
    <citation type="journal article" date="2015" name="Genome Announc.">
        <title>Complete Genome Sequence of Coriobacteriaceae Strain 68-1-3, a Novel Mucus-Degrading Isolate from the Swine Intestinal Tract.</title>
        <authorList>
            <person name="Looft T."/>
            <person name="Bayles D.O."/>
            <person name="Alt D.P."/>
            <person name="Stanton T.B."/>
        </authorList>
    </citation>
    <scope>NUCLEOTIDE SEQUENCE [LARGE SCALE GENOMIC DNA]</scope>
    <source>
        <strain evidence="5 6">68-1-3</strain>
    </source>
</reference>
<dbReference type="RefSeq" id="WP_039689270.1">
    <property type="nucleotide sequence ID" value="NZ_CP009302.1"/>
</dbReference>
<feature type="domain" description="ABC transporter" evidence="4">
    <location>
        <begin position="7"/>
        <end position="252"/>
    </location>
</feature>
<name>A0A0A8B431_9ACTN</name>
<dbReference type="CDD" id="cd03255">
    <property type="entry name" value="ABC_MJ0796_LolCDE_FtsE"/>
    <property type="match status" value="1"/>
</dbReference>
<dbReference type="PANTHER" id="PTHR24220">
    <property type="entry name" value="IMPORT ATP-BINDING PROTEIN"/>
    <property type="match status" value="1"/>
</dbReference>
<evidence type="ECO:0000256" key="1">
    <source>
        <dbReference type="ARBA" id="ARBA00022448"/>
    </source>
</evidence>
<evidence type="ECO:0000259" key="4">
    <source>
        <dbReference type="PROSITE" id="PS50893"/>
    </source>
</evidence>
<dbReference type="GO" id="GO:0005524">
    <property type="term" value="F:ATP binding"/>
    <property type="evidence" value="ECO:0007669"/>
    <property type="project" value="UniProtKB-KW"/>
</dbReference>
<dbReference type="AlphaFoldDB" id="A0A0A8B431"/>
<dbReference type="EMBL" id="CP009302">
    <property type="protein sequence ID" value="AJC12155.1"/>
    <property type="molecule type" value="Genomic_DNA"/>
</dbReference>
<dbReference type="GO" id="GO:0022857">
    <property type="term" value="F:transmembrane transporter activity"/>
    <property type="evidence" value="ECO:0007669"/>
    <property type="project" value="TreeGrafter"/>
</dbReference>
<evidence type="ECO:0000313" key="5">
    <source>
        <dbReference type="EMBL" id="AJC12155.1"/>
    </source>
</evidence>
<dbReference type="InterPro" id="IPR003593">
    <property type="entry name" value="AAA+_ATPase"/>
</dbReference>
<keyword evidence="1" id="KW-0813">Transport</keyword>
<accession>A0A0A8B431</accession>
<sequence>MKSQVVLEARNLGKTYKVRSKRSKGGQGGTRALDGVDFDVREGEIVGIMGPSGSGKSTLLNCISTIDRPDSGTVRIDGRDISKLGPRDLALFRGRELGFIFQDSNLLDTLTCYENIALSLTIRKVSPREIDHRIRFIAQQLGITDVLDKFPYQVSGGQKQRVATARAVVGKPRLVLADEPTGALDSKSARALLETFERINRLGSTILMVTHDPVSASYCQRIVFIKDGKTALEITRDGRTREQFYADIVGSVVSMSEEAVHVC</sequence>
<dbReference type="GO" id="GO:0016887">
    <property type="term" value="F:ATP hydrolysis activity"/>
    <property type="evidence" value="ECO:0007669"/>
    <property type="project" value="InterPro"/>
</dbReference>
<dbReference type="PANTHER" id="PTHR24220:SF674">
    <property type="entry name" value="BACITRACIN EXPORT ATP-BINDING PROTEIN BCEA"/>
    <property type="match status" value="1"/>
</dbReference>
<dbReference type="InterPro" id="IPR017911">
    <property type="entry name" value="MacB-like_ATP-bd"/>
</dbReference>